<comment type="caution">
    <text evidence="1">The sequence shown here is derived from an EMBL/GenBank/DDBJ whole genome shotgun (WGS) entry which is preliminary data.</text>
</comment>
<dbReference type="EMBL" id="BSDI01000029">
    <property type="protein sequence ID" value="GLH99903.1"/>
    <property type="molecule type" value="Genomic_DNA"/>
</dbReference>
<evidence type="ECO:0000313" key="1">
    <source>
        <dbReference type="EMBL" id="GLH99903.1"/>
    </source>
</evidence>
<gene>
    <name evidence="1" type="ORF">Pa4123_51790</name>
</gene>
<proteinExistence type="predicted"/>
<sequence>MTSQAPSQRTLILTVLVELTANDDPGLVADALTHAAMDDAGDRQIKVVSRGTFDASLTDTFIEKVQDEPDNIGFTGEPGERLPE</sequence>
<protein>
    <submittedName>
        <fullName evidence="1">Uncharacterized protein</fullName>
    </submittedName>
</protein>
<dbReference type="Proteomes" id="UP001144280">
    <property type="component" value="Unassembled WGS sequence"/>
</dbReference>
<name>A0ABQ5QZB3_9ACTN</name>
<organism evidence="1 2">
    <name type="scientific">Phytohabitans aurantiacus</name>
    <dbReference type="NCBI Taxonomy" id="3016789"/>
    <lineage>
        <taxon>Bacteria</taxon>
        <taxon>Bacillati</taxon>
        <taxon>Actinomycetota</taxon>
        <taxon>Actinomycetes</taxon>
        <taxon>Micromonosporales</taxon>
        <taxon>Micromonosporaceae</taxon>
    </lineage>
</organism>
<accession>A0ABQ5QZB3</accession>
<reference evidence="1" key="1">
    <citation type="submission" date="2022-12" db="EMBL/GenBank/DDBJ databases">
        <title>New Phytohabitans aurantiacus sp. RD004123 nov., an actinomycete isolated from soil.</title>
        <authorList>
            <person name="Triningsih D.W."/>
            <person name="Harunari E."/>
            <person name="Igarashi Y."/>
        </authorList>
    </citation>
    <scope>NUCLEOTIDE SEQUENCE</scope>
    <source>
        <strain evidence="1">RD004123</strain>
    </source>
</reference>
<keyword evidence="2" id="KW-1185">Reference proteome</keyword>
<evidence type="ECO:0000313" key="2">
    <source>
        <dbReference type="Proteomes" id="UP001144280"/>
    </source>
</evidence>